<dbReference type="CDD" id="cd01167">
    <property type="entry name" value="bac_FRK"/>
    <property type="match status" value="1"/>
</dbReference>
<evidence type="ECO:0000259" key="7">
    <source>
        <dbReference type="Pfam" id="PF00294"/>
    </source>
</evidence>
<evidence type="ECO:0000313" key="9">
    <source>
        <dbReference type="Proteomes" id="UP001592531"/>
    </source>
</evidence>
<sequence>MSPGERRTTGPGRPTAGPDRPTLVVGEALVDVLTDGQGGRRASPGGSPANVALGLARLGLPVRLATRTGDDVFGELVRRHLWRDGVELVGGVADGRTATATVTLDPHGNADYAFDLHWELPDDTVALLREQPRRHAHLHTGSLAATLPPGAEQVLAAVLAARPQATVSYDPNLRPVLLGEPAAERAGIEALVAAADLVKASEEDLAWLYPELGAERAAAEWVRRGPALVVLTRGGDGAKALWRHGSCEVAALPVTVLDTVGAGDAFMAGLLAGLLGAGLLGDGAGGGGGERGGGGEGGGLLGGGGGGSGGGVGDGGSPPSGRTALLAATSGSEPSPQLTAALALAARAAAATCGRLGADPPTRAELDALGTSDGGVGKGDGDGSDGKSGSDGAGGRGGRGVLPVGRG</sequence>
<name>A0ABV6VPB4_9ACTN</name>
<keyword evidence="5" id="KW-0067">ATP-binding</keyword>
<dbReference type="Gene3D" id="3.40.1190.20">
    <property type="match status" value="1"/>
</dbReference>
<comment type="similarity">
    <text evidence="1">Belongs to the carbohydrate kinase PfkB family.</text>
</comment>
<keyword evidence="4 8" id="KW-0418">Kinase</keyword>
<protein>
    <submittedName>
        <fullName evidence="8">Carbohydrate kinase</fullName>
        <ecNumber evidence="8">2.7.1.-</ecNumber>
    </submittedName>
</protein>
<evidence type="ECO:0000256" key="6">
    <source>
        <dbReference type="SAM" id="MobiDB-lite"/>
    </source>
</evidence>
<dbReference type="SUPFAM" id="SSF53613">
    <property type="entry name" value="Ribokinase-like"/>
    <property type="match status" value="1"/>
</dbReference>
<feature type="region of interest" description="Disordered" evidence="6">
    <location>
        <begin position="288"/>
        <end position="333"/>
    </location>
</feature>
<feature type="compositionally biased region" description="Gly residues" evidence="6">
    <location>
        <begin position="288"/>
        <end position="318"/>
    </location>
</feature>
<feature type="region of interest" description="Disordered" evidence="6">
    <location>
        <begin position="356"/>
        <end position="407"/>
    </location>
</feature>
<keyword evidence="3" id="KW-0547">Nucleotide-binding</keyword>
<accession>A0ABV6VPB4</accession>
<feature type="compositionally biased region" description="Gly residues" evidence="6">
    <location>
        <begin position="389"/>
        <end position="407"/>
    </location>
</feature>
<evidence type="ECO:0000256" key="4">
    <source>
        <dbReference type="ARBA" id="ARBA00022777"/>
    </source>
</evidence>
<evidence type="ECO:0000256" key="1">
    <source>
        <dbReference type="ARBA" id="ARBA00010688"/>
    </source>
</evidence>
<dbReference type="Proteomes" id="UP001592531">
    <property type="component" value="Unassembled WGS sequence"/>
</dbReference>
<dbReference type="PROSITE" id="PS00583">
    <property type="entry name" value="PFKB_KINASES_1"/>
    <property type="match status" value="1"/>
</dbReference>
<keyword evidence="9" id="KW-1185">Reference proteome</keyword>
<gene>
    <name evidence="8" type="ORF">ACEZDE_02655</name>
</gene>
<dbReference type="RefSeq" id="WP_380531475.1">
    <property type="nucleotide sequence ID" value="NZ_JBHFAB010000002.1"/>
</dbReference>
<dbReference type="InterPro" id="IPR011611">
    <property type="entry name" value="PfkB_dom"/>
</dbReference>
<organism evidence="8 9">
    <name type="scientific">Streptacidiphilus cavernicola</name>
    <dbReference type="NCBI Taxonomy" id="3342716"/>
    <lineage>
        <taxon>Bacteria</taxon>
        <taxon>Bacillati</taxon>
        <taxon>Actinomycetota</taxon>
        <taxon>Actinomycetes</taxon>
        <taxon>Kitasatosporales</taxon>
        <taxon>Streptomycetaceae</taxon>
        <taxon>Streptacidiphilus</taxon>
    </lineage>
</organism>
<reference evidence="8 9" key="1">
    <citation type="submission" date="2024-09" db="EMBL/GenBank/DDBJ databases">
        <authorList>
            <person name="Lee S.D."/>
        </authorList>
    </citation>
    <scope>NUCLEOTIDE SEQUENCE [LARGE SCALE GENOMIC DNA]</scope>
    <source>
        <strain evidence="8 9">N8-3</strain>
    </source>
</reference>
<dbReference type="PANTHER" id="PTHR43085:SF1">
    <property type="entry name" value="PSEUDOURIDINE KINASE-RELATED"/>
    <property type="match status" value="1"/>
</dbReference>
<dbReference type="InterPro" id="IPR029056">
    <property type="entry name" value="Ribokinase-like"/>
</dbReference>
<feature type="region of interest" description="Disordered" evidence="6">
    <location>
        <begin position="1"/>
        <end position="21"/>
    </location>
</feature>
<dbReference type="InterPro" id="IPR050306">
    <property type="entry name" value="PfkB_Carbo_kinase"/>
</dbReference>
<evidence type="ECO:0000313" key="8">
    <source>
        <dbReference type="EMBL" id="MFC1415547.1"/>
    </source>
</evidence>
<keyword evidence="2 8" id="KW-0808">Transferase</keyword>
<dbReference type="GO" id="GO:0016301">
    <property type="term" value="F:kinase activity"/>
    <property type="evidence" value="ECO:0007669"/>
    <property type="project" value="UniProtKB-KW"/>
</dbReference>
<evidence type="ECO:0000256" key="5">
    <source>
        <dbReference type="ARBA" id="ARBA00022840"/>
    </source>
</evidence>
<evidence type="ECO:0000256" key="3">
    <source>
        <dbReference type="ARBA" id="ARBA00022741"/>
    </source>
</evidence>
<feature type="domain" description="Carbohydrate kinase PfkB" evidence="7">
    <location>
        <begin position="41"/>
        <end position="275"/>
    </location>
</feature>
<dbReference type="Pfam" id="PF00294">
    <property type="entry name" value="PfkB"/>
    <property type="match status" value="1"/>
</dbReference>
<dbReference type="PROSITE" id="PS00584">
    <property type="entry name" value="PFKB_KINASES_2"/>
    <property type="match status" value="1"/>
</dbReference>
<dbReference type="EC" id="2.7.1.-" evidence="8"/>
<evidence type="ECO:0000256" key="2">
    <source>
        <dbReference type="ARBA" id="ARBA00022679"/>
    </source>
</evidence>
<dbReference type="PANTHER" id="PTHR43085">
    <property type="entry name" value="HEXOKINASE FAMILY MEMBER"/>
    <property type="match status" value="1"/>
</dbReference>
<comment type="caution">
    <text evidence="8">The sequence shown here is derived from an EMBL/GenBank/DDBJ whole genome shotgun (WGS) entry which is preliminary data.</text>
</comment>
<dbReference type="InterPro" id="IPR002173">
    <property type="entry name" value="Carboh/pur_kinase_PfkB_CS"/>
</dbReference>
<proteinExistence type="inferred from homology"/>
<dbReference type="EMBL" id="JBHFAB010000002">
    <property type="protein sequence ID" value="MFC1415547.1"/>
    <property type="molecule type" value="Genomic_DNA"/>
</dbReference>